<protein>
    <submittedName>
        <fullName evidence="1">Uncharacterized protein</fullName>
    </submittedName>
</protein>
<evidence type="ECO:0000313" key="2">
    <source>
        <dbReference type="Proteomes" id="UP000003676"/>
    </source>
</evidence>
<reference evidence="1 2" key="2">
    <citation type="submission" date="2008-10" db="EMBL/GenBank/DDBJ databases">
        <authorList>
            <person name="Fulton L."/>
            <person name="Clifton S."/>
            <person name="Fulton B."/>
            <person name="Xu J."/>
            <person name="Minx P."/>
            <person name="Pepin K.H."/>
            <person name="Johnson M."/>
            <person name="Bhonagiri V."/>
            <person name="Nash W.E."/>
            <person name="Mardis E.R."/>
            <person name="Wilson R.K."/>
        </authorList>
    </citation>
    <scope>NUCLEOTIDE SEQUENCE [LARGE SCALE GENOMIC DNA]</scope>
    <source>
        <strain evidence="1 2">ATCC 29098</strain>
    </source>
</reference>
<evidence type="ECO:0000313" key="1">
    <source>
        <dbReference type="EMBL" id="EEB33697.1"/>
    </source>
</evidence>
<accession>B6WTK5</accession>
<dbReference type="EMBL" id="ABXU01000033">
    <property type="protein sequence ID" value="EEB33697.1"/>
    <property type="molecule type" value="Genomic_DNA"/>
</dbReference>
<dbReference type="Proteomes" id="UP000003676">
    <property type="component" value="Unassembled WGS sequence"/>
</dbReference>
<dbReference type="HOGENOM" id="CLU_2860432_0_0_7"/>
<proteinExistence type="predicted"/>
<dbReference type="AlphaFoldDB" id="B6WTK5"/>
<reference evidence="1 2" key="1">
    <citation type="submission" date="2008-10" db="EMBL/GenBank/DDBJ databases">
        <title>Draft genome sequence of Desulvovibrio piger (ATCC 29098).</title>
        <authorList>
            <person name="Sudarsanam P."/>
            <person name="Ley R."/>
            <person name="Guruge J."/>
            <person name="Turnbaugh P.J."/>
            <person name="Mahowald M."/>
            <person name="Liep D."/>
            <person name="Gordon J."/>
        </authorList>
    </citation>
    <scope>NUCLEOTIDE SEQUENCE [LARGE SCALE GENOMIC DNA]</scope>
    <source>
        <strain evidence="1 2">ATCC 29098</strain>
    </source>
</reference>
<organism evidence="1 2">
    <name type="scientific">Desulfovibrio piger ATCC 29098</name>
    <dbReference type="NCBI Taxonomy" id="411464"/>
    <lineage>
        <taxon>Bacteria</taxon>
        <taxon>Pseudomonadati</taxon>
        <taxon>Thermodesulfobacteriota</taxon>
        <taxon>Desulfovibrionia</taxon>
        <taxon>Desulfovibrionales</taxon>
        <taxon>Desulfovibrionaceae</taxon>
        <taxon>Desulfovibrio</taxon>
    </lineage>
</organism>
<sequence length="64" mass="6730">MALAAGIRAAHSAPGSFVRKKARCGGAEPSPHSLPVWAALRPDLDRTLLRILFVSAGLSFNSTD</sequence>
<name>B6WTK5_9BACT</name>
<comment type="caution">
    <text evidence="1">The sequence shown here is derived from an EMBL/GenBank/DDBJ whole genome shotgun (WGS) entry which is preliminary data.</text>
</comment>
<gene>
    <name evidence="1" type="ORF">DESPIG_01411</name>
</gene>